<keyword evidence="2" id="KW-1185">Reference proteome</keyword>
<dbReference type="Gramene" id="ERN03410">
    <property type="protein sequence ID" value="ERN03410"/>
    <property type="gene ID" value="AMTR_s00003p00259570"/>
</dbReference>
<dbReference type="SUPFAM" id="SSF117281">
    <property type="entry name" value="Kelch motif"/>
    <property type="match status" value="1"/>
</dbReference>
<sequence length="359" mass="39475">MATSSSPGSNSNTSGYRIYASFYNPNPGPYDEIGNWVEAYHPLDNSWHNVGPIPDLLEGHVLRDFAMVAVAPVVYFIGGRLCRKDDDVGEVDVAVRSAVYCHNAQTLEWSRCAPLGTPRFDFACTVSDGRIYVAGGQSSLKGARGVSTAEVYDPGLDVWTPLPSMSTLRYKCVGVTWQGRVHVVGGFTERGGDMSPLPSDTDRSSVEVFDPTRGVWELIANMWQLDVPPNQIVAVGSRLFSSGDCLNEWKGHIEAYDGNLNIWNMVDGSQLEYLSSPISSPLASEPIQQSERIYVTMAPIGTHLYFLAGYRLPDRDHGCMSVVHTFDTSASEDQWRSLEPVEEYACKELCSHCSAIQVS</sequence>
<dbReference type="HOGENOM" id="CLU_070706_0_0_1"/>
<dbReference type="PANTHER" id="PTHR47365">
    <property type="entry name" value="PLANT PROTEIN, PUTATIVE-RELATED"/>
    <property type="match status" value="1"/>
</dbReference>
<reference evidence="2" key="1">
    <citation type="journal article" date="2013" name="Science">
        <title>The Amborella genome and the evolution of flowering plants.</title>
        <authorList>
            <consortium name="Amborella Genome Project"/>
        </authorList>
    </citation>
    <scope>NUCLEOTIDE SEQUENCE [LARGE SCALE GENOMIC DNA]</scope>
</reference>
<name>W1P8U5_AMBTC</name>
<evidence type="ECO:0000313" key="1">
    <source>
        <dbReference type="EMBL" id="ERN03410.1"/>
    </source>
</evidence>
<proteinExistence type="predicted"/>
<evidence type="ECO:0000313" key="2">
    <source>
        <dbReference type="Proteomes" id="UP000017836"/>
    </source>
</evidence>
<dbReference type="EMBL" id="KI394358">
    <property type="protein sequence ID" value="ERN03410.1"/>
    <property type="molecule type" value="Genomic_DNA"/>
</dbReference>
<dbReference type="InterPro" id="IPR015915">
    <property type="entry name" value="Kelch-typ_b-propeller"/>
</dbReference>
<dbReference type="OrthoDB" id="45365at2759"/>
<dbReference type="KEGG" id="atr:18431550"/>
<gene>
    <name evidence="1" type="ORF">AMTR_s00003p00259570</name>
</gene>
<dbReference type="Gene3D" id="2.120.10.80">
    <property type="entry name" value="Kelch-type beta propeller"/>
    <property type="match status" value="1"/>
</dbReference>
<dbReference type="Pfam" id="PF01344">
    <property type="entry name" value="Kelch_1"/>
    <property type="match status" value="2"/>
</dbReference>
<dbReference type="eggNOG" id="KOG1072">
    <property type="taxonomic scope" value="Eukaryota"/>
</dbReference>
<organism evidence="1 2">
    <name type="scientific">Amborella trichopoda</name>
    <dbReference type="NCBI Taxonomy" id="13333"/>
    <lineage>
        <taxon>Eukaryota</taxon>
        <taxon>Viridiplantae</taxon>
        <taxon>Streptophyta</taxon>
        <taxon>Embryophyta</taxon>
        <taxon>Tracheophyta</taxon>
        <taxon>Spermatophyta</taxon>
        <taxon>Magnoliopsida</taxon>
        <taxon>Amborellales</taxon>
        <taxon>Amborellaceae</taxon>
        <taxon>Amborella</taxon>
    </lineage>
</organism>
<dbReference type="Proteomes" id="UP000017836">
    <property type="component" value="Unassembled WGS sequence"/>
</dbReference>
<dbReference type="OMA" id="LVMGMWQ"/>
<protein>
    <submittedName>
        <fullName evidence="1">Uncharacterized protein</fullName>
    </submittedName>
</protein>
<dbReference type="SMART" id="SM00612">
    <property type="entry name" value="Kelch"/>
    <property type="match status" value="2"/>
</dbReference>
<dbReference type="PANTHER" id="PTHR47365:SF1">
    <property type="entry name" value="F-BOX_KELCH-REPEAT PROTEIN"/>
    <property type="match status" value="1"/>
</dbReference>
<accession>W1P8U5</accession>
<dbReference type="AlphaFoldDB" id="W1P8U5"/>
<dbReference type="InterPro" id="IPR006652">
    <property type="entry name" value="Kelch_1"/>
</dbReference>